<accession>A0ABP3FPF0</accession>
<dbReference type="InterPro" id="IPR000941">
    <property type="entry name" value="Enolase"/>
</dbReference>
<feature type="domain" description="Enolase C-terminal TIM barrel" evidence="9">
    <location>
        <begin position="128"/>
        <end position="393"/>
    </location>
</feature>
<gene>
    <name evidence="11" type="primary">eno_1</name>
    <name evidence="11" type="ORF">GCM10010151_10600</name>
</gene>
<keyword evidence="6" id="KW-0460">Magnesium</keyword>
<dbReference type="SMART" id="SM01193">
    <property type="entry name" value="Enolase_N"/>
    <property type="match status" value="1"/>
</dbReference>
<dbReference type="InterPro" id="IPR020810">
    <property type="entry name" value="Enolase_C"/>
</dbReference>
<evidence type="ECO:0000256" key="3">
    <source>
        <dbReference type="ARBA" id="ARBA00012058"/>
    </source>
</evidence>
<proteinExistence type="inferred from homology"/>
<keyword evidence="5" id="KW-0964">Secreted</keyword>
<comment type="caution">
    <text evidence="11">The sequence shown here is derived from an EMBL/GenBank/DDBJ whole genome shotgun (WGS) entry which is preliminary data.</text>
</comment>
<dbReference type="Pfam" id="PF03952">
    <property type="entry name" value="Enolase_N"/>
    <property type="match status" value="1"/>
</dbReference>
<protein>
    <recommendedName>
        <fullName evidence="4">Enolase</fullName>
        <ecNumber evidence="3">4.2.1.11</ecNumber>
    </recommendedName>
</protein>
<dbReference type="InterPro" id="IPR020811">
    <property type="entry name" value="Enolase_N"/>
</dbReference>
<name>A0ABP3FPF0_9ACTN</name>
<reference evidence="12" key="1">
    <citation type="journal article" date="2019" name="Int. J. Syst. Evol. Microbiol.">
        <title>The Global Catalogue of Microorganisms (GCM) 10K type strain sequencing project: providing services to taxonomists for standard genome sequencing and annotation.</title>
        <authorList>
            <consortium name="The Broad Institute Genomics Platform"/>
            <consortium name="The Broad Institute Genome Sequencing Center for Infectious Disease"/>
            <person name="Wu L."/>
            <person name="Ma J."/>
        </authorList>
    </citation>
    <scope>NUCLEOTIDE SEQUENCE [LARGE SCALE GENOMIC DNA]</scope>
    <source>
        <strain evidence="12">JCM 3146</strain>
    </source>
</reference>
<dbReference type="PIRSF" id="PIRSF001400">
    <property type="entry name" value="Enolase"/>
    <property type="match status" value="1"/>
</dbReference>
<dbReference type="SMART" id="SM01192">
    <property type="entry name" value="Enolase_C"/>
    <property type="match status" value="1"/>
</dbReference>
<evidence type="ECO:0000256" key="2">
    <source>
        <dbReference type="ARBA" id="ARBA00009604"/>
    </source>
</evidence>
<evidence type="ECO:0000313" key="11">
    <source>
        <dbReference type="EMBL" id="GAA0322659.1"/>
    </source>
</evidence>
<organism evidence="11 12">
    <name type="scientific">Actinoallomurus spadix</name>
    <dbReference type="NCBI Taxonomy" id="79912"/>
    <lineage>
        <taxon>Bacteria</taxon>
        <taxon>Bacillati</taxon>
        <taxon>Actinomycetota</taxon>
        <taxon>Actinomycetes</taxon>
        <taxon>Streptosporangiales</taxon>
        <taxon>Thermomonosporaceae</taxon>
        <taxon>Actinoallomurus</taxon>
    </lineage>
</organism>
<dbReference type="Gene3D" id="3.20.20.120">
    <property type="entry name" value="Enolase-like C-terminal domain"/>
    <property type="match status" value="1"/>
</dbReference>
<dbReference type="PRINTS" id="PR00148">
    <property type="entry name" value="ENOLASE"/>
</dbReference>
<dbReference type="Pfam" id="PF00113">
    <property type="entry name" value="Enolase_C"/>
    <property type="match status" value="1"/>
</dbReference>
<evidence type="ECO:0000256" key="4">
    <source>
        <dbReference type="ARBA" id="ARBA00017068"/>
    </source>
</evidence>
<dbReference type="EMBL" id="BAAABM010000007">
    <property type="protein sequence ID" value="GAA0322659.1"/>
    <property type="molecule type" value="Genomic_DNA"/>
</dbReference>
<evidence type="ECO:0000256" key="7">
    <source>
        <dbReference type="ARBA" id="ARBA00023152"/>
    </source>
</evidence>
<dbReference type="EC" id="4.2.1.11" evidence="3"/>
<evidence type="ECO:0000256" key="5">
    <source>
        <dbReference type="ARBA" id="ARBA00022525"/>
    </source>
</evidence>
<keyword evidence="8" id="KW-0456">Lyase</keyword>
<keyword evidence="12" id="KW-1185">Reference proteome</keyword>
<evidence type="ECO:0000259" key="9">
    <source>
        <dbReference type="SMART" id="SM01192"/>
    </source>
</evidence>
<dbReference type="Gene3D" id="3.30.390.10">
    <property type="entry name" value="Enolase-like, N-terminal domain"/>
    <property type="match status" value="1"/>
</dbReference>
<evidence type="ECO:0000259" key="10">
    <source>
        <dbReference type="SMART" id="SM01193"/>
    </source>
</evidence>
<sequence length="393" mass="41419">MRVTQVALRGILDSRARRTVEAELTVDCRHTGRGSAARAIAPGRRERRRGAERRLGRLTETEQALIPLLCGRDFDGQRDFDESLTGIDDRLDLGADLTLSLSLAWARACGSRWSRPLHQIVADLAGTTPALPRPLVNVFSGGIHLPGPPDTFQQIMIIPDRGTPAADIELACAVYDRLAEAVGGEAGLSASSGLVTRGRTTAWQLEQARTACDAVAPDIALGVDVAAEHLAGDGGYRFEGAVLSAGELGDRLLGLAADFGIGYIEDPFDPADEAAWQGFRPPTALVVGDDLFATTPGRVRPGLAGGILLKPTQAGTLTGTVEAARAARAAGLQLAVSHRSGETEDTAMCDLAVGVGAQLIKVGGPRRGDRLAKYNQLLRLAESVDADRHASFA</sequence>
<evidence type="ECO:0000256" key="8">
    <source>
        <dbReference type="ARBA" id="ARBA00023239"/>
    </source>
</evidence>
<evidence type="ECO:0000256" key="6">
    <source>
        <dbReference type="ARBA" id="ARBA00022842"/>
    </source>
</evidence>
<dbReference type="Proteomes" id="UP001501822">
    <property type="component" value="Unassembled WGS sequence"/>
</dbReference>
<dbReference type="SUPFAM" id="SSF51604">
    <property type="entry name" value="Enolase C-terminal domain-like"/>
    <property type="match status" value="1"/>
</dbReference>
<dbReference type="PANTHER" id="PTHR11902:SF1">
    <property type="entry name" value="ENOLASE"/>
    <property type="match status" value="1"/>
</dbReference>
<feature type="domain" description="Enolase N-terminal" evidence="10">
    <location>
        <begin position="3"/>
        <end position="121"/>
    </location>
</feature>
<comment type="similarity">
    <text evidence="2">Belongs to the enolase family.</text>
</comment>
<evidence type="ECO:0000256" key="1">
    <source>
        <dbReference type="ARBA" id="ARBA00005031"/>
    </source>
</evidence>
<dbReference type="InterPro" id="IPR029017">
    <property type="entry name" value="Enolase-like_N"/>
</dbReference>
<dbReference type="SUPFAM" id="SSF54826">
    <property type="entry name" value="Enolase N-terminal domain-like"/>
    <property type="match status" value="1"/>
</dbReference>
<dbReference type="InterPro" id="IPR036849">
    <property type="entry name" value="Enolase-like_C_sf"/>
</dbReference>
<comment type="pathway">
    <text evidence="1">Carbohydrate degradation; glycolysis; pyruvate from D-glyceraldehyde 3-phosphate: step 4/5.</text>
</comment>
<keyword evidence="7" id="KW-0324">Glycolysis</keyword>
<evidence type="ECO:0000313" key="12">
    <source>
        <dbReference type="Proteomes" id="UP001501822"/>
    </source>
</evidence>
<dbReference type="PANTHER" id="PTHR11902">
    <property type="entry name" value="ENOLASE"/>
    <property type="match status" value="1"/>
</dbReference>